<dbReference type="PRINTS" id="PR00862">
    <property type="entry name" value="PROLIGOPTASE"/>
</dbReference>
<reference evidence="3 4" key="1">
    <citation type="submission" date="2015-04" db="EMBL/GenBank/DDBJ databases">
        <title>Taxonomic description and genome sequence of Salinicoccus sediminis sp. nov., a novel hyper halotolerant bacterium isolated from marine sediment.</title>
        <authorList>
            <person name="Mathan Kumar R."/>
            <person name="Kaur G."/>
            <person name="Kumar N."/>
            <person name="Kumar A."/>
            <person name="Singh N.K."/>
            <person name="Kaur N."/>
            <person name="Mayilraj S."/>
        </authorList>
    </citation>
    <scope>NUCLEOTIDE SEQUENCE [LARGE SCALE GENOMIC DNA]</scope>
    <source>
        <strain evidence="3 4">SV-16</strain>
    </source>
</reference>
<dbReference type="AlphaFoldDB" id="A0A0M2SNV7"/>
<dbReference type="GO" id="GO:0006508">
    <property type="term" value="P:proteolysis"/>
    <property type="evidence" value="ECO:0007669"/>
    <property type="project" value="InterPro"/>
</dbReference>
<dbReference type="Pfam" id="PF00326">
    <property type="entry name" value="Peptidase_S9"/>
    <property type="match status" value="1"/>
</dbReference>
<dbReference type="Gene3D" id="2.130.10.120">
    <property type="entry name" value="Prolyl oligopeptidase, N-terminal domain"/>
    <property type="match status" value="1"/>
</dbReference>
<dbReference type="GO" id="GO:0004252">
    <property type="term" value="F:serine-type endopeptidase activity"/>
    <property type="evidence" value="ECO:0007669"/>
    <property type="project" value="InterPro"/>
</dbReference>
<dbReference type="SUPFAM" id="SSF53474">
    <property type="entry name" value="alpha/beta-Hydrolases"/>
    <property type="match status" value="1"/>
</dbReference>
<organism evidence="3 4">
    <name type="scientific">Salinicoccus sediminis</name>
    <dbReference type="NCBI Taxonomy" id="1432562"/>
    <lineage>
        <taxon>Bacteria</taxon>
        <taxon>Bacillati</taxon>
        <taxon>Bacillota</taxon>
        <taxon>Bacilli</taxon>
        <taxon>Bacillales</taxon>
        <taxon>Staphylococcaceae</taxon>
        <taxon>Salinicoccus</taxon>
    </lineage>
</organism>
<dbReference type="PANTHER" id="PTHR42776:SF27">
    <property type="entry name" value="DIPEPTIDYL PEPTIDASE FAMILY MEMBER 6"/>
    <property type="match status" value="1"/>
</dbReference>
<dbReference type="Gene3D" id="3.40.50.1820">
    <property type="entry name" value="alpha/beta hydrolase"/>
    <property type="match status" value="1"/>
</dbReference>
<dbReference type="PANTHER" id="PTHR42776">
    <property type="entry name" value="SERINE PEPTIDASE S9 FAMILY MEMBER"/>
    <property type="match status" value="1"/>
</dbReference>
<gene>
    <name evidence="3" type="ORF">WN59_03580</name>
</gene>
<dbReference type="OrthoDB" id="108903at2"/>
<dbReference type="EMBL" id="LAYZ01000001">
    <property type="protein sequence ID" value="KKK35898.1"/>
    <property type="molecule type" value="Genomic_DNA"/>
</dbReference>
<comment type="caution">
    <text evidence="3">The sequence shown here is derived from an EMBL/GenBank/DDBJ whole genome shotgun (WGS) entry which is preliminary data.</text>
</comment>
<evidence type="ECO:0000313" key="4">
    <source>
        <dbReference type="Proteomes" id="UP000034287"/>
    </source>
</evidence>
<dbReference type="STRING" id="1432562.WN59_03580"/>
<dbReference type="PATRIC" id="fig|1432562.3.peg.725"/>
<dbReference type="SUPFAM" id="SSF82171">
    <property type="entry name" value="DPP6 N-terminal domain-like"/>
    <property type="match status" value="1"/>
</dbReference>
<evidence type="ECO:0000256" key="1">
    <source>
        <dbReference type="ARBA" id="ARBA00022801"/>
    </source>
</evidence>
<dbReference type="InterPro" id="IPR001375">
    <property type="entry name" value="Peptidase_S9_cat"/>
</dbReference>
<proteinExistence type="predicted"/>
<dbReference type="InterPro" id="IPR002470">
    <property type="entry name" value="Peptidase_S9A"/>
</dbReference>
<sequence>MAYYVKYSDMKSGENGETLFYISDESGKRELWQMNLVDGKVSQVTYEEENIKDYWFEEHGVVLAIDHNGNERNQLHRLEGEGALPFIQEPDYFHHYGIYDEARGKFMLTRNHHSSAVFELCSYNRQEGLVILEEFKSPAYIKKQLGEETLLMTIDVDNIDKELYTYNMREGSLSKLPMPKGRFKSILLNSDDGPAYAVADWDDGYLNLYEVDLTDWSHVKVTSFPWDMEHFKLSGDGKSAVISVNENGCSTLYHYDPGSHEVQKVNFRADGVIHSMEWPDSDELYLLFSSTDVPHCICRLDMERKEQEIMLQNNGDIEEIRWRMLSFTSFDGLEVPYFLYEPKNGHGSVIHVHGGPESQARPEFNELYYRLYKEGITVAVPNIRGSLGYGRFYLKADDREKRLDAMADVVALRTHLIDRRDMNRENISIMGRSYGGFMTLLLVTHHPELWRKAVDIVGISDLTTFLHDTPSWRRDLRSAEYGFLGVHDKMFDEISPLMRAEYVKAPLMIFHSHHDSRVPFTESVQMAERMKNNGQDVTFTAYENEGHTFMRRQNLDNMNGKIIKFLVE</sequence>
<name>A0A0M2SNV7_9STAP</name>
<accession>A0A0M2SNV7</accession>
<dbReference type="Proteomes" id="UP000034287">
    <property type="component" value="Unassembled WGS sequence"/>
</dbReference>
<dbReference type="InterPro" id="IPR029058">
    <property type="entry name" value="AB_hydrolase_fold"/>
</dbReference>
<keyword evidence="1" id="KW-0378">Hydrolase</keyword>
<dbReference type="RefSeq" id="WP_046512664.1">
    <property type="nucleotide sequence ID" value="NZ_LAYZ01000001.1"/>
</dbReference>
<protein>
    <recommendedName>
        <fullName evidence="2">Peptidase S9 prolyl oligopeptidase catalytic domain-containing protein</fullName>
    </recommendedName>
</protein>
<evidence type="ECO:0000259" key="2">
    <source>
        <dbReference type="Pfam" id="PF00326"/>
    </source>
</evidence>
<feature type="domain" description="Peptidase S9 prolyl oligopeptidase catalytic" evidence="2">
    <location>
        <begin position="369"/>
        <end position="566"/>
    </location>
</feature>
<keyword evidence="4" id="KW-1185">Reference proteome</keyword>
<evidence type="ECO:0000313" key="3">
    <source>
        <dbReference type="EMBL" id="KKK35898.1"/>
    </source>
</evidence>